<protein>
    <recommendedName>
        <fullName evidence="1">Reverse transcriptase/retrotransposon-derived protein RNase H-like domain-containing protein</fullName>
    </recommendedName>
</protein>
<proteinExistence type="predicted"/>
<dbReference type="InterPro" id="IPR041577">
    <property type="entry name" value="RT_RNaseH_2"/>
</dbReference>
<reference evidence="2" key="2">
    <citation type="journal article" date="2024" name="Plant">
        <title>Genomic evolution and insights into agronomic trait innovations of Sesamum species.</title>
        <authorList>
            <person name="Miao H."/>
            <person name="Wang L."/>
            <person name="Qu L."/>
            <person name="Liu H."/>
            <person name="Sun Y."/>
            <person name="Le M."/>
            <person name="Wang Q."/>
            <person name="Wei S."/>
            <person name="Zheng Y."/>
            <person name="Lin W."/>
            <person name="Duan Y."/>
            <person name="Cao H."/>
            <person name="Xiong S."/>
            <person name="Wang X."/>
            <person name="Wei L."/>
            <person name="Li C."/>
            <person name="Ma Q."/>
            <person name="Ju M."/>
            <person name="Zhao R."/>
            <person name="Li G."/>
            <person name="Mu C."/>
            <person name="Tian Q."/>
            <person name="Mei H."/>
            <person name="Zhang T."/>
            <person name="Gao T."/>
            <person name="Zhang H."/>
        </authorList>
    </citation>
    <scope>NUCLEOTIDE SEQUENCE</scope>
    <source>
        <strain evidence="2">K16</strain>
    </source>
</reference>
<dbReference type="InterPro" id="IPR043502">
    <property type="entry name" value="DNA/RNA_pol_sf"/>
</dbReference>
<gene>
    <name evidence="2" type="ORF">Sango_1243400</name>
</gene>
<dbReference type="SUPFAM" id="SSF56672">
    <property type="entry name" value="DNA/RNA polymerases"/>
    <property type="match status" value="1"/>
</dbReference>
<feature type="domain" description="Reverse transcriptase/retrotransposon-derived protein RNase H-like" evidence="1">
    <location>
        <begin position="88"/>
        <end position="171"/>
    </location>
</feature>
<name>A0AAE1WQZ2_9LAMI</name>
<dbReference type="PANTHER" id="PTHR48475">
    <property type="entry name" value="RIBONUCLEASE H"/>
    <property type="match status" value="1"/>
</dbReference>
<evidence type="ECO:0000259" key="1">
    <source>
        <dbReference type="Pfam" id="PF17919"/>
    </source>
</evidence>
<dbReference type="EMBL" id="JACGWL010000007">
    <property type="protein sequence ID" value="KAK4397679.1"/>
    <property type="molecule type" value="Genomic_DNA"/>
</dbReference>
<keyword evidence="3" id="KW-1185">Reference proteome</keyword>
<dbReference type="Gene3D" id="3.30.70.270">
    <property type="match status" value="2"/>
</dbReference>
<organism evidence="2 3">
    <name type="scientific">Sesamum angolense</name>
    <dbReference type="NCBI Taxonomy" id="2727404"/>
    <lineage>
        <taxon>Eukaryota</taxon>
        <taxon>Viridiplantae</taxon>
        <taxon>Streptophyta</taxon>
        <taxon>Embryophyta</taxon>
        <taxon>Tracheophyta</taxon>
        <taxon>Spermatophyta</taxon>
        <taxon>Magnoliopsida</taxon>
        <taxon>eudicotyledons</taxon>
        <taxon>Gunneridae</taxon>
        <taxon>Pentapetalae</taxon>
        <taxon>asterids</taxon>
        <taxon>lamiids</taxon>
        <taxon>Lamiales</taxon>
        <taxon>Pedaliaceae</taxon>
        <taxon>Sesamum</taxon>
    </lineage>
</organism>
<dbReference type="PANTHER" id="PTHR48475:SF2">
    <property type="entry name" value="RIBONUCLEASE H"/>
    <property type="match status" value="1"/>
</dbReference>
<sequence>MAFGLNMEVYMDDMFIKSKEASSHVEDMEKTFVVPRKYPLKLNPGKCEGHFLRFMVTQRSIEANPSKIKTILEMGTPTNVNEAKNFKWDDKCQQAFEELQKYLAELPLLVKPSPGDILYLYLSLTSQAVSVILVREEEGTQTPIYYVSKVLNWAEGRYPRVRKMVLALVVTAR</sequence>
<accession>A0AAE1WQZ2</accession>
<evidence type="ECO:0000313" key="3">
    <source>
        <dbReference type="Proteomes" id="UP001289374"/>
    </source>
</evidence>
<evidence type="ECO:0000313" key="2">
    <source>
        <dbReference type="EMBL" id="KAK4397679.1"/>
    </source>
</evidence>
<dbReference type="Pfam" id="PF17919">
    <property type="entry name" value="RT_RNaseH_2"/>
    <property type="match status" value="1"/>
</dbReference>
<dbReference type="Proteomes" id="UP001289374">
    <property type="component" value="Unassembled WGS sequence"/>
</dbReference>
<dbReference type="InterPro" id="IPR043128">
    <property type="entry name" value="Rev_trsase/Diguanyl_cyclase"/>
</dbReference>
<reference evidence="2" key="1">
    <citation type="submission" date="2020-06" db="EMBL/GenBank/DDBJ databases">
        <authorList>
            <person name="Li T."/>
            <person name="Hu X."/>
            <person name="Zhang T."/>
            <person name="Song X."/>
            <person name="Zhang H."/>
            <person name="Dai N."/>
            <person name="Sheng W."/>
            <person name="Hou X."/>
            <person name="Wei L."/>
        </authorList>
    </citation>
    <scope>NUCLEOTIDE SEQUENCE</scope>
    <source>
        <strain evidence="2">K16</strain>
        <tissue evidence="2">Leaf</tissue>
    </source>
</reference>
<comment type="caution">
    <text evidence="2">The sequence shown here is derived from an EMBL/GenBank/DDBJ whole genome shotgun (WGS) entry which is preliminary data.</text>
</comment>
<dbReference type="AlphaFoldDB" id="A0AAE1WQZ2"/>